<dbReference type="PANTHER" id="PTHR40841">
    <property type="entry name" value="SIDEROPHORE TRIACETYLFUSARININE C ESTERASE"/>
    <property type="match status" value="1"/>
</dbReference>
<dbReference type="GeneID" id="25282440"/>
<evidence type="ECO:0000313" key="4">
    <source>
        <dbReference type="Proteomes" id="UP000027920"/>
    </source>
</evidence>
<dbReference type="Pfam" id="PF00756">
    <property type="entry name" value="Esterase"/>
    <property type="match status" value="1"/>
</dbReference>
<dbReference type="SUPFAM" id="SSF53474">
    <property type="entry name" value="alpha/beta-Hydrolases"/>
    <property type="match status" value="1"/>
</dbReference>
<proteinExistence type="inferred from homology"/>
<evidence type="ECO:0000256" key="2">
    <source>
        <dbReference type="ARBA" id="ARBA00022801"/>
    </source>
</evidence>
<organism evidence="3 4">
    <name type="scientific">Exophiala aquamarina CBS 119918</name>
    <dbReference type="NCBI Taxonomy" id="1182545"/>
    <lineage>
        <taxon>Eukaryota</taxon>
        <taxon>Fungi</taxon>
        <taxon>Dikarya</taxon>
        <taxon>Ascomycota</taxon>
        <taxon>Pezizomycotina</taxon>
        <taxon>Eurotiomycetes</taxon>
        <taxon>Chaetothyriomycetidae</taxon>
        <taxon>Chaetothyriales</taxon>
        <taxon>Herpotrichiellaceae</taxon>
        <taxon>Exophiala</taxon>
    </lineage>
</organism>
<sequence>MQSEVSQTSAIIPNSCQWNIKNLKGDSYLIQAAWPLAWDTSTKKGDKVPVFYVLDGNAYFFGTVEAVRRNGVLPGGKDGIVIGIGYPQSKFPFDARRNVDLTPPSPHYTAPSSPDGKIFMGEHGGATKFIEFLVNTVREFLFAGPFSRQAVSTETLVGHSYGGLCTLHALFTRSTPFHAFVAVSPSIWWNNRFLLSEQESFLSDSVDTSADKDRPRPSLFLSYGSYEQAPRRLPTWTDDEYRTQTDWFQQKALGENAGRMYGELKTSHHFEEVRLKVYQDEDHLSVAMCGINWAISCIVDRARFE</sequence>
<dbReference type="InterPro" id="IPR000801">
    <property type="entry name" value="Esterase-like"/>
</dbReference>
<keyword evidence="2" id="KW-0378">Hydrolase</keyword>
<gene>
    <name evidence="3" type="ORF">A1O9_07526</name>
</gene>
<keyword evidence="4" id="KW-1185">Reference proteome</keyword>
<dbReference type="Gene3D" id="3.40.50.1820">
    <property type="entry name" value="alpha/beta hydrolase"/>
    <property type="match status" value="1"/>
</dbReference>
<comment type="caution">
    <text evidence="3">The sequence shown here is derived from an EMBL/GenBank/DDBJ whole genome shotgun (WGS) entry which is preliminary data.</text>
</comment>
<comment type="similarity">
    <text evidence="1">Belongs to the esterase D family.</text>
</comment>
<evidence type="ECO:0000313" key="3">
    <source>
        <dbReference type="EMBL" id="KEF55946.1"/>
    </source>
</evidence>
<dbReference type="RefSeq" id="XP_013258536.1">
    <property type="nucleotide sequence ID" value="XM_013403082.1"/>
</dbReference>
<accession>A0A072P7W0</accession>
<dbReference type="Proteomes" id="UP000027920">
    <property type="component" value="Unassembled WGS sequence"/>
</dbReference>
<name>A0A072P7W0_9EURO</name>
<dbReference type="HOGENOM" id="CLU_039834_3_0_1"/>
<reference evidence="3 4" key="1">
    <citation type="submission" date="2013-03" db="EMBL/GenBank/DDBJ databases">
        <title>The Genome Sequence of Exophiala aquamarina CBS 119918.</title>
        <authorList>
            <consortium name="The Broad Institute Genomics Platform"/>
            <person name="Cuomo C."/>
            <person name="de Hoog S."/>
            <person name="Gorbushina A."/>
            <person name="Walker B."/>
            <person name="Young S.K."/>
            <person name="Zeng Q."/>
            <person name="Gargeya S."/>
            <person name="Fitzgerald M."/>
            <person name="Haas B."/>
            <person name="Abouelleil A."/>
            <person name="Allen A.W."/>
            <person name="Alvarado L."/>
            <person name="Arachchi H.M."/>
            <person name="Berlin A.M."/>
            <person name="Chapman S.B."/>
            <person name="Gainer-Dewar J."/>
            <person name="Goldberg J."/>
            <person name="Griggs A."/>
            <person name="Gujja S."/>
            <person name="Hansen M."/>
            <person name="Howarth C."/>
            <person name="Imamovic A."/>
            <person name="Ireland A."/>
            <person name="Larimer J."/>
            <person name="McCowan C."/>
            <person name="Murphy C."/>
            <person name="Pearson M."/>
            <person name="Poon T.W."/>
            <person name="Priest M."/>
            <person name="Roberts A."/>
            <person name="Saif S."/>
            <person name="Shea T."/>
            <person name="Sisk P."/>
            <person name="Sykes S."/>
            <person name="Wortman J."/>
            <person name="Nusbaum C."/>
            <person name="Birren B."/>
        </authorList>
    </citation>
    <scope>NUCLEOTIDE SEQUENCE [LARGE SCALE GENOMIC DNA]</scope>
    <source>
        <strain evidence="3 4">CBS 119918</strain>
    </source>
</reference>
<protein>
    <recommendedName>
        <fullName evidence="5">Esterase</fullName>
    </recommendedName>
</protein>
<evidence type="ECO:0000256" key="1">
    <source>
        <dbReference type="ARBA" id="ARBA00005622"/>
    </source>
</evidence>
<dbReference type="EMBL" id="AMGV01000006">
    <property type="protein sequence ID" value="KEF55946.1"/>
    <property type="molecule type" value="Genomic_DNA"/>
</dbReference>
<dbReference type="OrthoDB" id="446683at2759"/>
<dbReference type="GO" id="GO:0016788">
    <property type="term" value="F:hydrolase activity, acting on ester bonds"/>
    <property type="evidence" value="ECO:0007669"/>
    <property type="project" value="TreeGrafter"/>
</dbReference>
<dbReference type="PANTHER" id="PTHR40841:SF2">
    <property type="entry name" value="SIDEROPHORE-DEGRADING ESTERASE (EUROFUNG)"/>
    <property type="match status" value="1"/>
</dbReference>
<dbReference type="InterPro" id="IPR052558">
    <property type="entry name" value="Siderophore_Hydrolase_D"/>
</dbReference>
<dbReference type="AlphaFoldDB" id="A0A072P7W0"/>
<evidence type="ECO:0008006" key="5">
    <source>
        <dbReference type="Google" id="ProtNLM"/>
    </source>
</evidence>
<dbReference type="VEuPathDB" id="FungiDB:A1O9_07526"/>
<dbReference type="InterPro" id="IPR029058">
    <property type="entry name" value="AB_hydrolase_fold"/>
</dbReference>